<keyword evidence="2" id="KW-1185">Reference proteome</keyword>
<proteinExistence type="predicted"/>
<dbReference type="Proteomes" id="UP000198641">
    <property type="component" value="Unassembled WGS sequence"/>
</dbReference>
<dbReference type="Gene3D" id="3.40.50.450">
    <property type="match status" value="1"/>
</dbReference>
<reference evidence="1 2" key="1">
    <citation type="submission" date="2016-10" db="EMBL/GenBank/DDBJ databases">
        <authorList>
            <person name="de Groot N.N."/>
        </authorList>
    </citation>
    <scope>NUCLEOTIDE SEQUENCE [LARGE SCALE GENOMIC DNA]</scope>
    <source>
        <strain evidence="1 2">BH539</strain>
    </source>
</reference>
<dbReference type="RefSeq" id="WP_217629332.1">
    <property type="nucleotide sequence ID" value="NZ_FNCI01000012.1"/>
</dbReference>
<gene>
    <name evidence="1" type="ORF">SAMN05216571_11297</name>
</gene>
<evidence type="ECO:0008006" key="3">
    <source>
        <dbReference type="Google" id="ProtNLM"/>
    </source>
</evidence>
<dbReference type="EMBL" id="FNCI01000012">
    <property type="protein sequence ID" value="SDG41394.1"/>
    <property type="molecule type" value="Genomic_DNA"/>
</dbReference>
<name>A0A1G7U1Z5_9GAMM</name>
<organism evidence="1 2">
    <name type="scientific">Onishia taeanensis</name>
    <dbReference type="NCBI Taxonomy" id="284577"/>
    <lineage>
        <taxon>Bacteria</taxon>
        <taxon>Pseudomonadati</taxon>
        <taxon>Pseudomonadota</taxon>
        <taxon>Gammaproteobacteria</taxon>
        <taxon>Oceanospirillales</taxon>
        <taxon>Halomonadaceae</taxon>
        <taxon>Onishia</taxon>
    </lineage>
</organism>
<accession>A0A1G7U1Z5</accession>
<dbReference type="SUPFAM" id="SSF52309">
    <property type="entry name" value="N-(deoxy)ribosyltransferase-like"/>
    <property type="match status" value="1"/>
</dbReference>
<sequence length="283" mass="32364">MKEDDIFAFVLMPFHGEFDDIYRLGIKETASALGIKAERVDEQIFTEGMLDRIYRQIEVSDIVIADMSEQNANVFYEVGYAHGREKLCILLTKDAKDIPFDLKHYRHVVYEDSISKLREALTDELAWAKSQIEAARNSRVKVSLSSAFGNLEKTKYSAKGIIDFKIDLHNESGVTSSEIEAVYFYSSDGWELKQDGKECPSTNSDVPDFSKRHFISCPIRKLHKNSWAQLKFSATKYLAFSREGEELKDSYRVAGRSVLRLVTQDGNFDYDLSIDAECDEIPF</sequence>
<evidence type="ECO:0000313" key="2">
    <source>
        <dbReference type="Proteomes" id="UP000198641"/>
    </source>
</evidence>
<evidence type="ECO:0000313" key="1">
    <source>
        <dbReference type="EMBL" id="SDG41394.1"/>
    </source>
</evidence>
<protein>
    <recommendedName>
        <fullName evidence="3">Nucleoside 2-deoxyribosyltransferase</fullName>
    </recommendedName>
</protein>
<dbReference type="AlphaFoldDB" id="A0A1G7U1Z5"/>